<dbReference type="Proteomes" id="UP000183788">
    <property type="component" value="Unassembled WGS sequence"/>
</dbReference>
<reference evidence="1 2" key="1">
    <citation type="submission" date="2016-11" db="EMBL/GenBank/DDBJ databases">
        <authorList>
            <person name="Jaros S."/>
            <person name="Januszkiewicz K."/>
            <person name="Wedrychowicz H."/>
        </authorList>
    </citation>
    <scope>NUCLEOTIDE SEQUENCE [LARGE SCALE GENOMIC DNA]</scope>
    <source>
        <strain evidence="1 2">DSM 784</strain>
    </source>
</reference>
<dbReference type="STRING" id="1004.SAMN05661012_06545"/>
<gene>
    <name evidence="1" type="ORF">SAMN05661012_06545</name>
</gene>
<name>A0A1K1T0I5_9BACT</name>
<organism evidence="1 2">
    <name type="scientific">Chitinophaga sancti</name>
    <dbReference type="NCBI Taxonomy" id="1004"/>
    <lineage>
        <taxon>Bacteria</taxon>
        <taxon>Pseudomonadati</taxon>
        <taxon>Bacteroidota</taxon>
        <taxon>Chitinophagia</taxon>
        <taxon>Chitinophagales</taxon>
        <taxon>Chitinophagaceae</taxon>
        <taxon>Chitinophaga</taxon>
    </lineage>
</organism>
<dbReference type="EMBL" id="FPIZ01000045">
    <property type="protein sequence ID" value="SFW90046.1"/>
    <property type="molecule type" value="Genomic_DNA"/>
</dbReference>
<evidence type="ECO:0000313" key="2">
    <source>
        <dbReference type="Proteomes" id="UP000183788"/>
    </source>
</evidence>
<proteinExistence type="predicted"/>
<evidence type="ECO:0000313" key="1">
    <source>
        <dbReference type="EMBL" id="SFW90046.1"/>
    </source>
</evidence>
<protein>
    <submittedName>
        <fullName evidence="1">Uncharacterized protein</fullName>
    </submittedName>
</protein>
<dbReference type="AlphaFoldDB" id="A0A1K1T0I5"/>
<accession>A0A1K1T0I5</accession>
<sequence>MNGSTRFSYVYVMKNILLVIPAILCWQFVRGQHLNKKIIVYKIEKGCHRLVIPDSTLSCGADALAFSLEIGNGKFHSGYDIYWPAPLIDGRYSLAVTEKQLYFRSHHDNPNPDCLFWLTNISPAEYRLICKKIKASKGIFGKPFNSIELATGLSYKHPDPGDEYVTLKSLINLFNEALPADEQIAFPDREAYDSIKAVRIIINTDELYDSEEVSTLP</sequence>